<evidence type="ECO:0000313" key="1">
    <source>
        <dbReference type="EMBL" id="KAJ9580335.1"/>
    </source>
</evidence>
<evidence type="ECO:0000313" key="2">
    <source>
        <dbReference type="Proteomes" id="UP001233999"/>
    </source>
</evidence>
<name>A0AAD7ZHB2_DIPPU</name>
<dbReference type="EMBL" id="JASPKZ010008346">
    <property type="protein sequence ID" value="KAJ9580335.1"/>
    <property type="molecule type" value="Genomic_DNA"/>
</dbReference>
<proteinExistence type="predicted"/>
<comment type="caution">
    <text evidence="1">The sequence shown here is derived from an EMBL/GenBank/DDBJ whole genome shotgun (WGS) entry which is preliminary data.</text>
</comment>
<organism evidence="1 2">
    <name type="scientific">Diploptera punctata</name>
    <name type="common">Pacific beetle cockroach</name>
    <dbReference type="NCBI Taxonomy" id="6984"/>
    <lineage>
        <taxon>Eukaryota</taxon>
        <taxon>Metazoa</taxon>
        <taxon>Ecdysozoa</taxon>
        <taxon>Arthropoda</taxon>
        <taxon>Hexapoda</taxon>
        <taxon>Insecta</taxon>
        <taxon>Pterygota</taxon>
        <taxon>Neoptera</taxon>
        <taxon>Polyneoptera</taxon>
        <taxon>Dictyoptera</taxon>
        <taxon>Blattodea</taxon>
        <taxon>Blaberoidea</taxon>
        <taxon>Blaberidae</taxon>
        <taxon>Diplopterinae</taxon>
        <taxon>Diploptera</taxon>
    </lineage>
</organism>
<dbReference type="Proteomes" id="UP001233999">
    <property type="component" value="Unassembled WGS sequence"/>
</dbReference>
<feature type="non-terminal residue" evidence="1">
    <location>
        <position position="1"/>
    </location>
</feature>
<feature type="non-terminal residue" evidence="1">
    <location>
        <position position="192"/>
    </location>
</feature>
<reference evidence="1" key="2">
    <citation type="submission" date="2023-05" db="EMBL/GenBank/DDBJ databases">
        <authorList>
            <person name="Fouks B."/>
        </authorList>
    </citation>
    <scope>NUCLEOTIDE SEQUENCE</scope>
    <source>
        <strain evidence="1">Stay&amp;Tobe</strain>
        <tissue evidence="1">Testes</tissue>
    </source>
</reference>
<accession>A0AAD7ZHB2</accession>
<dbReference type="AlphaFoldDB" id="A0AAD7ZHB2"/>
<gene>
    <name evidence="1" type="ORF">L9F63_004015</name>
</gene>
<protein>
    <submittedName>
        <fullName evidence="1">Uncharacterized protein</fullName>
    </submittedName>
</protein>
<reference evidence="1" key="1">
    <citation type="journal article" date="2023" name="IScience">
        <title>Live-bearing cockroach genome reveals convergent evolutionary mechanisms linked to viviparity in insects and beyond.</title>
        <authorList>
            <person name="Fouks B."/>
            <person name="Harrison M.C."/>
            <person name="Mikhailova A.A."/>
            <person name="Marchal E."/>
            <person name="English S."/>
            <person name="Carruthers M."/>
            <person name="Jennings E.C."/>
            <person name="Chiamaka E.L."/>
            <person name="Frigard R.A."/>
            <person name="Pippel M."/>
            <person name="Attardo G.M."/>
            <person name="Benoit J.B."/>
            <person name="Bornberg-Bauer E."/>
            <person name="Tobe S.S."/>
        </authorList>
    </citation>
    <scope>NUCLEOTIDE SEQUENCE</scope>
    <source>
        <strain evidence="1">Stay&amp;Tobe</strain>
    </source>
</reference>
<keyword evidence="2" id="KW-1185">Reference proteome</keyword>
<sequence>ELKIIQQLTHICNYLNKDQVNRRSFLLAAQYIAQSNQSHRVRSKRAGCCTTQNATHDTIVEPPKRYSYTSRFTARIRNNCGDRIKPPTLLTIQPFSGVAILTYPAPTIFHLRNSFHLNNNPHAHLLVLPMRYLSITLTGSAILNYKILGLNMDASLAQVVNVLLCKTVVYKNSKFKLKIVLQIRYPVFYDKI</sequence>